<evidence type="ECO:0000256" key="5">
    <source>
        <dbReference type="ARBA" id="ARBA00022898"/>
    </source>
</evidence>
<dbReference type="Pfam" id="PF00155">
    <property type="entry name" value="Aminotran_1_2"/>
    <property type="match status" value="1"/>
</dbReference>
<dbReference type="PROSITE" id="PS00105">
    <property type="entry name" value="AA_TRANSFER_CLASS_1"/>
    <property type="match status" value="1"/>
</dbReference>
<dbReference type="GO" id="GO:0008483">
    <property type="term" value="F:transaminase activity"/>
    <property type="evidence" value="ECO:0007669"/>
    <property type="project" value="UniProtKB-KW"/>
</dbReference>
<dbReference type="Proteomes" id="UP000217758">
    <property type="component" value="Chromosome"/>
</dbReference>
<keyword evidence="5" id="KW-0663">Pyridoxal phosphate</keyword>
<evidence type="ECO:0000256" key="6">
    <source>
        <dbReference type="RuleBase" id="RU000481"/>
    </source>
</evidence>
<dbReference type="EMBL" id="AP014612">
    <property type="protein sequence ID" value="BAQ24007.1"/>
    <property type="molecule type" value="Genomic_DNA"/>
</dbReference>
<evidence type="ECO:0000313" key="9">
    <source>
        <dbReference type="Proteomes" id="UP000217758"/>
    </source>
</evidence>
<dbReference type="InterPro" id="IPR015421">
    <property type="entry name" value="PyrdxlP-dep_Trfase_major"/>
</dbReference>
<keyword evidence="4 6" id="KW-0808">Transferase</keyword>
<dbReference type="SUPFAM" id="SSF53383">
    <property type="entry name" value="PLP-dependent transferases"/>
    <property type="match status" value="1"/>
</dbReference>
<organism evidence="8 9">
    <name type="scientific">Streptococcus troglodytae</name>
    <dbReference type="NCBI Taxonomy" id="1111760"/>
    <lineage>
        <taxon>Bacteria</taxon>
        <taxon>Bacillati</taxon>
        <taxon>Bacillota</taxon>
        <taxon>Bacilli</taxon>
        <taxon>Lactobacillales</taxon>
        <taxon>Streptococcaceae</taxon>
        <taxon>Streptococcus</taxon>
    </lineage>
</organism>
<proteinExistence type="inferred from homology"/>
<protein>
    <recommendedName>
        <fullName evidence="6">Aminotransferase</fullName>
        <ecNumber evidence="6">2.6.1.-</ecNumber>
    </recommendedName>
</protein>
<dbReference type="KEGG" id="strg:SRT_07460"/>
<evidence type="ECO:0000256" key="3">
    <source>
        <dbReference type="ARBA" id="ARBA00022576"/>
    </source>
</evidence>
<evidence type="ECO:0000313" key="8">
    <source>
        <dbReference type="EMBL" id="BAQ24007.1"/>
    </source>
</evidence>
<dbReference type="Gene3D" id="3.40.640.10">
    <property type="entry name" value="Type I PLP-dependent aspartate aminotransferase-like (Major domain)"/>
    <property type="match status" value="1"/>
</dbReference>
<dbReference type="CDD" id="cd00609">
    <property type="entry name" value="AAT_like"/>
    <property type="match status" value="1"/>
</dbReference>
<dbReference type="PANTHER" id="PTHR46383">
    <property type="entry name" value="ASPARTATE AMINOTRANSFERASE"/>
    <property type="match status" value="1"/>
</dbReference>
<evidence type="ECO:0000256" key="4">
    <source>
        <dbReference type="ARBA" id="ARBA00022679"/>
    </source>
</evidence>
<dbReference type="InterPro" id="IPR050596">
    <property type="entry name" value="AspAT/PAT-like"/>
</dbReference>
<dbReference type="GO" id="GO:0030170">
    <property type="term" value="F:pyridoxal phosphate binding"/>
    <property type="evidence" value="ECO:0007669"/>
    <property type="project" value="InterPro"/>
</dbReference>
<dbReference type="AlphaFoldDB" id="A0A1L7LII7"/>
<evidence type="ECO:0000259" key="7">
    <source>
        <dbReference type="Pfam" id="PF00155"/>
    </source>
</evidence>
<comment type="cofactor">
    <cofactor evidence="1 6">
        <name>pyridoxal 5'-phosphate</name>
        <dbReference type="ChEBI" id="CHEBI:597326"/>
    </cofactor>
</comment>
<dbReference type="EC" id="2.6.1.-" evidence="6"/>
<dbReference type="InterPro" id="IPR004838">
    <property type="entry name" value="NHTrfase_class1_PyrdxlP-BS"/>
</dbReference>
<dbReference type="InterPro" id="IPR004839">
    <property type="entry name" value="Aminotransferase_I/II_large"/>
</dbReference>
<reference evidence="8 9" key="1">
    <citation type="journal article" date="2016" name="Microbiol. Immunol.">
        <title>Complete genome sequence of Streptococcus troglodytae TKU31 isolated from the oral cavity of a chimpanzee (Pan troglodytes).</title>
        <authorList>
            <person name="Okamoto M."/>
            <person name="Naito M."/>
            <person name="Miyanohara M."/>
            <person name="Imai S."/>
            <person name="Nomura Y."/>
            <person name="Saito W."/>
            <person name="Momoi Y."/>
            <person name="Takada K."/>
            <person name="Miyabe-Nishiwaki T."/>
            <person name="Tomonaga M."/>
            <person name="Hanada N."/>
        </authorList>
    </citation>
    <scope>NUCLEOTIDE SEQUENCE [LARGE SCALE GENOMIC DNA]</scope>
    <source>
        <strain evidence="9">TKU 31</strain>
    </source>
</reference>
<gene>
    <name evidence="8" type="primary">aspB</name>
    <name evidence="8" type="ORF">SRT_07460</name>
</gene>
<dbReference type="RefSeq" id="WP_128834026.1">
    <property type="nucleotide sequence ID" value="NZ_AP014612.1"/>
</dbReference>
<sequence length="393" mass="43473">MTKLSRRVLEMEESVTLATSARAKTLKAQGRDVLELSLGQPDFVTPKNIQEAAIKSIRDGHASFYTIASGLSELKDAISQYFEKFYGYSVERKQIVVGTGAKFILYALFAAVINPKDEVIIPTPFWVSYADQIKMNDGVPVFIRTSEENHFKATVEQLEAARTDKTKMIVLNSPSNPTGMIYSKEELEAIGNWAVKHDILILSDDIYGRLVYNGARFTPISTISQAICRQTIVINGVSKTYSMTGWRVGYAVGEPEIIGAMSKIVSQTTSNLTTAAQYAAIEALIGDQDTVEVMRQAFEERLNTIYPLLAKVPGFHVVKPEGAFYFFPNVKKAMEMKGYTDVTEFTTALLEETGVALVTGAGFGAPENVRLSYATDMVTLKEAINRIQAFMEK</sequence>
<comment type="similarity">
    <text evidence="2 6">Belongs to the class-I pyridoxal-phosphate-dependent aminotransferase family.</text>
</comment>
<dbReference type="InterPro" id="IPR015422">
    <property type="entry name" value="PyrdxlP-dep_Trfase_small"/>
</dbReference>
<dbReference type="PANTHER" id="PTHR46383:SF1">
    <property type="entry name" value="ASPARTATE AMINOTRANSFERASE"/>
    <property type="match status" value="1"/>
</dbReference>
<feature type="domain" description="Aminotransferase class I/classII large" evidence="7">
    <location>
        <begin position="32"/>
        <end position="387"/>
    </location>
</feature>
<keyword evidence="3 6" id="KW-0032">Aminotransferase</keyword>
<accession>A0A1L7LII7</accession>
<dbReference type="Gene3D" id="3.90.1150.10">
    <property type="entry name" value="Aspartate Aminotransferase, domain 1"/>
    <property type="match status" value="1"/>
</dbReference>
<dbReference type="InterPro" id="IPR015424">
    <property type="entry name" value="PyrdxlP-dep_Trfase"/>
</dbReference>
<name>A0A1L7LII7_9STRE</name>
<evidence type="ECO:0000256" key="2">
    <source>
        <dbReference type="ARBA" id="ARBA00007441"/>
    </source>
</evidence>
<dbReference type="PRINTS" id="PR00753">
    <property type="entry name" value="ACCSYNTHASE"/>
</dbReference>
<keyword evidence="9" id="KW-1185">Reference proteome</keyword>
<evidence type="ECO:0000256" key="1">
    <source>
        <dbReference type="ARBA" id="ARBA00001933"/>
    </source>
</evidence>
<dbReference type="GO" id="GO:0006520">
    <property type="term" value="P:amino acid metabolic process"/>
    <property type="evidence" value="ECO:0007669"/>
    <property type="project" value="InterPro"/>
</dbReference>
<dbReference type="FunFam" id="3.40.640.10:FF:000033">
    <property type="entry name" value="Aspartate aminotransferase"/>
    <property type="match status" value="1"/>
</dbReference>